<accession>A0ABX1GG03</accession>
<name>A0ABX1GG03_9GAMM</name>
<dbReference type="Pfam" id="PF14384">
    <property type="entry name" value="BrnA_antitoxin"/>
    <property type="match status" value="1"/>
</dbReference>
<evidence type="ECO:0000313" key="2">
    <source>
        <dbReference type="EMBL" id="NKI17422.1"/>
    </source>
</evidence>
<dbReference type="Proteomes" id="UP000765845">
    <property type="component" value="Unassembled WGS sequence"/>
</dbReference>
<dbReference type="RefSeq" id="WP_168449918.1">
    <property type="nucleotide sequence ID" value="NZ_JAAWWK010000002.1"/>
</dbReference>
<comment type="caution">
    <text evidence="2">The sequence shown here is derived from an EMBL/GenBank/DDBJ whole genome shotgun (WGS) entry which is preliminary data.</text>
</comment>
<sequence>MKKQPNPEKIDTENPEWDDNMFAKARPASEVLPKSLMAAAKRKPGRPLAQVKKVQTTMRFDPEILEAFKKTGAGWQTRMNDALADWLETHDPGTKV</sequence>
<feature type="compositionally biased region" description="Basic and acidic residues" evidence="1">
    <location>
        <begin position="1"/>
        <end position="12"/>
    </location>
</feature>
<dbReference type="EMBL" id="JAAWWK010000002">
    <property type="protein sequence ID" value="NKI17422.1"/>
    <property type="molecule type" value="Genomic_DNA"/>
</dbReference>
<feature type="region of interest" description="Disordered" evidence="1">
    <location>
        <begin position="1"/>
        <end position="20"/>
    </location>
</feature>
<reference evidence="2 3" key="1">
    <citation type="submission" date="2020-04" db="EMBL/GenBank/DDBJ databases">
        <authorList>
            <person name="Yoon J."/>
        </authorList>
    </citation>
    <scope>NUCLEOTIDE SEQUENCE [LARGE SCALE GENOMIC DNA]</scope>
    <source>
        <strain evidence="2 3">KMU-166</strain>
    </source>
</reference>
<organism evidence="2 3">
    <name type="scientific">Spongiibacter thalassae</name>
    <dbReference type="NCBI Taxonomy" id="2721624"/>
    <lineage>
        <taxon>Bacteria</taxon>
        <taxon>Pseudomonadati</taxon>
        <taxon>Pseudomonadota</taxon>
        <taxon>Gammaproteobacteria</taxon>
        <taxon>Cellvibrionales</taxon>
        <taxon>Spongiibacteraceae</taxon>
        <taxon>Spongiibacter</taxon>
    </lineage>
</organism>
<dbReference type="InterPro" id="IPR025528">
    <property type="entry name" value="BrnA_antitoxin"/>
</dbReference>
<proteinExistence type="predicted"/>
<evidence type="ECO:0000256" key="1">
    <source>
        <dbReference type="SAM" id="MobiDB-lite"/>
    </source>
</evidence>
<protein>
    <submittedName>
        <fullName evidence="2">BrnA antitoxin family protein</fullName>
    </submittedName>
</protein>
<gene>
    <name evidence="2" type="ORF">HCU74_08330</name>
</gene>
<keyword evidence="3" id="KW-1185">Reference proteome</keyword>
<evidence type="ECO:0000313" key="3">
    <source>
        <dbReference type="Proteomes" id="UP000765845"/>
    </source>
</evidence>